<keyword evidence="3" id="KW-1185">Reference proteome</keyword>
<dbReference type="InterPro" id="IPR004360">
    <property type="entry name" value="Glyas_Fos-R_dOase_dom"/>
</dbReference>
<comment type="caution">
    <text evidence="2">The sequence shown here is derived from an EMBL/GenBank/DDBJ whole genome shotgun (WGS) entry which is preliminary data.</text>
</comment>
<feature type="domain" description="VOC" evidence="1">
    <location>
        <begin position="9"/>
        <end position="122"/>
    </location>
</feature>
<dbReference type="CDD" id="cd07247">
    <property type="entry name" value="SgaA_N_like"/>
    <property type="match status" value="1"/>
</dbReference>
<organism evidence="2 3">
    <name type="scientific">Roseateles agri</name>
    <dbReference type="NCBI Taxonomy" id="3098619"/>
    <lineage>
        <taxon>Bacteria</taxon>
        <taxon>Pseudomonadati</taxon>
        <taxon>Pseudomonadota</taxon>
        <taxon>Betaproteobacteria</taxon>
        <taxon>Burkholderiales</taxon>
        <taxon>Sphaerotilaceae</taxon>
        <taxon>Roseateles</taxon>
    </lineage>
</organism>
<reference evidence="2 3" key="1">
    <citation type="submission" date="2023-11" db="EMBL/GenBank/DDBJ databases">
        <title>Paucibacter sp. nov., isolated from fresh soil in Korea.</title>
        <authorList>
            <person name="Le N.T.T."/>
        </authorList>
    </citation>
    <scope>NUCLEOTIDE SEQUENCE [LARGE SCALE GENOMIC DNA]</scope>
    <source>
        <strain evidence="2 3">R3-3</strain>
    </source>
</reference>
<dbReference type="InterPro" id="IPR029068">
    <property type="entry name" value="Glyas_Bleomycin-R_OHBP_Dase"/>
</dbReference>
<dbReference type="EMBL" id="JAXCLA010000007">
    <property type="protein sequence ID" value="MDY0747147.1"/>
    <property type="molecule type" value="Genomic_DNA"/>
</dbReference>
<evidence type="ECO:0000313" key="2">
    <source>
        <dbReference type="EMBL" id="MDY0747147.1"/>
    </source>
</evidence>
<dbReference type="Proteomes" id="UP001285263">
    <property type="component" value="Unassembled WGS sequence"/>
</dbReference>
<evidence type="ECO:0000259" key="1">
    <source>
        <dbReference type="PROSITE" id="PS51819"/>
    </source>
</evidence>
<sequence length="127" mass="13426">MDVMKTHGAFSWSELMATDPAKAAEFYGSLFGWKIEEMPMPNGTYRVAKVGDTPVGGLMSCPDGSMPPMWGVYVTVDDVDAAIAKCTSLGGKVLMPPMEVPGVGRMAALADPQGAAFSVIKYTEQAS</sequence>
<protein>
    <submittedName>
        <fullName evidence="2">VOC family protein</fullName>
    </submittedName>
</protein>
<dbReference type="InterPro" id="IPR037523">
    <property type="entry name" value="VOC_core"/>
</dbReference>
<dbReference type="Gene3D" id="3.10.180.10">
    <property type="entry name" value="2,3-Dihydroxybiphenyl 1,2-Dioxygenase, domain 1"/>
    <property type="match status" value="1"/>
</dbReference>
<dbReference type="PANTHER" id="PTHR33993:SF14">
    <property type="entry name" value="GB|AAF24581.1"/>
    <property type="match status" value="1"/>
</dbReference>
<dbReference type="Pfam" id="PF00903">
    <property type="entry name" value="Glyoxalase"/>
    <property type="match status" value="1"/>
</dbReference>
<dbReference type="PROSITE" id="PS51819">
    <property type="entry name" value="VOC"/>
    <property type="match status" value="1"/>
</dbReference>
<dbReference type="InterPro" id="IPR052164">
    <property type="entry name" value="Anthracycline_SecMetBiosynth"/>
</dbReference>
<accession>A0ABU5DQ28</accession>
<gene>
    <name evidence="2" type="ORF">SNE35_21750</name>
</gene>
<proteinExistence type="predicted"/>
<evidence type="ECO:0000313" key="3">
    <source>
        <dbReference type="Proteomes" id="UP001285263"/>
    </source>
</evidence>
<dbReference type="PANTHER" id="PTHR33993">
    <property type="entry name" value="GLYOXALASE-RELATED"/>
    <property type="match status" value="1"/>
</dbReference>
<dbReference type="RefSeq" id="WP_320425111.1">
    <property type="nucleotide sequence ID" value="NZ_JAXCLA010000007.1"/>
</dbReference>
<dbReference type="SUPFAM" id="SSF54593">
    <property type="entry name" value="Glyoxalase/Bleomycin resistance protein/Dihydroxybiphenyl dioxygenase"/>
    <property type="match status" value="1"/>
</dbReference>
<name>A0ABU5DQ28_9BURK</name>